<organism evidence="1 2">
    <name type="scientific">Sphingobium indicum F2</name>
    <dbReference type="NCBI Taxonomy" id="1450518"/>
    <lineage>
        <taxon>Bacteria</taxon>
        <taxon>Pseudomonadati</taxon>
        <taxon>Pseudomonadota</taxon>
        <taxon>Alphaproteobacteria</taxon>
        <taxon>Sphingomonadales</taxon>
        <taxon>Sphingomonadaceae</taxon>
        <taxon>Sphingobium</taxon>
    </lineage>
</organism>
<gene>
    <name evidence="1" type="ORF">AL00_06120</name>
</gene>
<reference evidence="1 2" key="1">
    <citation type="submission" date="2014-05" db="EMBL/GenBank/DDBJ databases">
        <title>Genome Announcement of Sphingobium lucknowense F2.</title>
        <authorList>
            <person name="Lal R."/>
            <person name="Negi V."/>
            <person name="Lata P."/>
            <person name="Sangwan N."/>
            <person name="Gupta S.K."/>
            <person name="Rao D.L.N."/>
            <person name="Das S."/>
        </authorList>
    </citation>
    <scope>NUCLEOTIDE SEQUENCE [LARGE SCALE GENOMIC DNA]</scope>
    <source>
        <strain evidence="1 2">F2</strain>
    </source>
</reference>
<dbReference type="AlphaFoldDB" id="A0A8E0WTP6"/>
<sequence length="95" mass="10095">MSVVEKVAAALWFDYVDQQGYPNGLPTWQEMVEGEPLADALEHYRSLAVAAIAAMREPTPAMVDAGAQLCDAAYSGKAVHAAWQAMIDAALDGEG</sequence>
<evidence type="ECO:0000313" key="2">
    <source>
        <dbReference type="Proteomes" id="UP000028135"/>
    </source>
</evidence>
<accession>A0A8E0WTP6</accession>
<dbReference type="Proteomes" id="UP000028135">
    <property type="component" value="Unassembled WGS sequence"/>
</dbReference>
<comment type="caution">
    <text evidence="1">The sequence shown here is derived from an EMBL/GenBank/DDBJ whole genome shotgun (WGS) entry which is preliminary data.</text>
</comment>
<evidence type="ECO:0000313" key="1">
    <source>
        <dbReference type="EMBL" id="KER37247.1"/>
    </source>
</evidence>
<dbReference type="RefSeq" id="WP_020820848.1">
    <property type="nucleotide sequence ID" value="NZ_JANF02000027.1"/>
</dbReference>
<dbReference type="EMBL" id="JANF02000027">
    <property type="protein sequence ID" value="KER37247.1"/>
    <property type="molecule type" value="Genomic_DNA"/>
</dbReference>
<proteinExistence type="predicted"/>
<protein>
    <submittedName>
        <fullName evidence="1">Uncharacterized protein</fullName>
    </submittedName>
</protein>
<name>A0A8E0WTP6_9SPHN</name>